<feature type="region of interest" description="Disordered" evidence="1">
    <location>
        <begin position="40"/>
        <end position="61"/>
    </location>
</feature>
<dbReference type="PANTHER" id="PTHR46060">
    <property type="entry name" value="MARINER MOS1 TRANSPOSASE-LIKE PROTEIN"/>
    <property type="match status" value="1"/>
</dbReference>
<protein>
    <recommendedName>
        <fullName evidence="3">Tc1-like transposase DDE domain-containing protein</fullName>
    </recommendedName>
</protein>
<proteinExistence type="predicted"/>
<feature type="transmembrane region" description="Helical" evidence="2">
    <location>
        <begin position="197"/>
        <end position="217"/>
    </location>
</feature>
<dbReference type="Pfam" id="PF13358">
    <property type="entry name" value="DDE_3"/>
    <property type="match status" value="1"/>
</dbReference>
<evidence type="ECO:0000256" key="2">
    <source>
        <dbReference type="SAM" id="Phobius"/>
    </source>
</evidence>
<dbReference type="InterPro" id="IPR038717">
    <property type="entry name" value="Tc1-like_DDE_dom"/>
</dbReference>
<gene>
    <name evidence="4" type="ORF">LAZ67_15000188</name>
</gene>
<dbReference type="InterPro" id="IPR052709">
    <property type="entry name" value="Transposase-MT_Hybrid"/>
</dbReference>
<evidence type="ECO:0000313" key="5">
    <source>
        <dbReference type="Proteomes" id="UP001235939"/>
    </source>
</evidence>
<reference evidence="4 5" key="1">
    <citation type="submission" date="2022-01" db="EMBL/GenBank/DDBJ databases">
        <title>A chromosomal length assembly of Cordylochernes scorpioides.</title>
        <authorList>
            <person name="Zeh D."/>
            <person name="Zeh J."/>
        </authorList>
    </citation>
    <scope>NUCLEOTIDE SEQUENCE [LARGE SCALE GENOMIC DNA]</scope>
    <source>
        <strain evidence="4">IN4F17</strain>
        <tissue evidence="4">Whole Body</tissue>
    </source>
</reference>
<evidence type="ECO:0000259" key="3">
    <source>
        <dbReference type="Pfam" id="PF13358"/>
    </source>
</evidence>
<keyword evidence="2" id="KW-0812">Transmembrane</keyword>
<feature type="transmembrane region" description="Helical" evidence="2">
    <location>
        <begin position="161"/>
        <end position="177"/>
    </location>
</feature>
<dbReference type="InterPro" id="IPR036397">
    <property type="entry name" value="RNaseH_sf"/>
</dbReference>
<dbReference type="Proteomes" id="UP001235939">
    <property type="component" value="Chromosome 15"/>
</dbReference>
<keyword evidence="2" id="KW-0472">Membrane</keyword>
<name>A0ABY6L7T9_9ARAC</name>
<accession>A0ABY6L7T9</accession>
<evidence type="ECO:0000313" key="4">
    <source>
        <dbReference type="EMBL" id="UYV77231.1"/>
    </source>
</evidence>
<keyword evidence="2" id="KW-1133">Transmembrane helix</keyword>
<dbReference type="PANTHER" id="PTHR46060:SF1">
    <property type="entry name" value="MARINER MOS1 TRANSPOSASE-LIKE PROTEIN"/>
    <property type="match status" value="1"/>
</dbReference>
<feature type="domain" description="Tc1-like transposase DDE" evidence="3">
    <location>
        <begin position="62"/>
        <end position="130"/>
    </location>
</feature>
<organism evidence="4 5">
    <name type="scientific">Cordylochernes scorpioides</name>
    <dbReference type="NCBI Taxonomy" id="51811"/>
    <lineage>
        <taxon>Eukaryota</taxon>
        <taxon>Metazoa</taxon>
        <taxon>Ecdysozoa</taxon>
        <taxon>Arthropoda</taxon>
        <taxon>Chelicerata</taxon>
        <taxon>Arachnida</taxon>
        <taxon>Pseudoscorpiones</taxon>
        <taxon>Cheliferoidea</taxon>
        <taxon>Chernetidae</taxon>
        <taxon>Cordylochernes</taxon>
    </lineage>
</organism>
<dbReference type="Gene3D" id="3.30.420.10">
    <property type="entry name" value="Ribonuclease H-like superfamily/Ribonuclease H"/>
    <property type="match status" value="1"/>
</dbReference>
<evidence type="ECO:0000256" key="1">
    <source>
        <dbReference type="SAM" id="MobiDB-lite"/>
    </source>
</evidence>
<keyword evidence="5" id="KW-1185">Reference proteome</keyword>
<sequence length="300" mass="34141">MKCTPDHNALMWACVVFESKARIHTLPRSSPETFAKVVRTQRQSIEDDPRSRRPLASTTEHNIQQSQQWKLLHDNAPTHKANFVMDYSTKHSVVVLSHPPYSPDLYPCEYFYFSNLKLALKGRRFSLSKEVIENATAELNKLRKMYCETALKQLFDIYKKCFLILLSFILISSLFASDAKSWNRWLFVHSQLVKLTLWRFSQVLALPIMFIAAYRAIMYPVVEGSDLFERFNPLASILGSIILREIYLGTPGTAFISNETGRLAAPQSLAVRYPPAGHVVCGGSELTIEPVRSRVVALAQ</sequence>
<dbReference type="EMBL" id="CP092877">
    <property type="protein sequence ID" value="UYV77231.1"/>
    <property type="molecule type" value="Genomic_DNA"/>
</dbReference>